<proteinExistence type="inferred from homology"/>
<dbReference type="CDD" id="cd21140">
    <property type="entry name" value="Cas6_I-like"/>
    <property type="match status" value="1"/>
</dbReference>
<dbReference type="GO" id="GO:0051607">
    <property type="term" value="P:defense response to virus"/>
    <property type="evidence" value="ECO:0007669"/>
    <property type="project" value="UniProtKB-KW"/>
</dbReference>
<protein>
    <submittedName>
        <fullName evidence="5">CRISPR associated protein Cas6</fullName>
    </submittedName>
</protein>
<name>A0A1H6AIR9_9ACTN</name>
<keyword evidence="3" id="KW-0051">Antiviral defense</keyword>
<dbReference type="Proteomes" id="UP000236723">
    <property type="component" value="Unassembled WGS sequence"/>
</dbReference>
<organism evidence="5 6">
    <name type="scientific">Thermomonospora echinospora</name>
    <dbReference type="NCBI Taxonomy" id="1992"/>
    <lineage>
        <taxon>Bacteria</taxon>
        <taxon>Bacillati</taxon>
        <taxon>Actinomycetota</taxon>
        <taxon>Actinomycetes</taxon>
        <taxon>Streptosporangiales</taxon>
        <taxon>Thermomonosporaceae</taxon>
        <taxon>Thermomonospora</taxon>
    </lineage>
</organism>
<dbReference type="PANTHER" id="PTHR36984">
    <property type="entry name" value="CRISPR-ASSOCIATED ENDORIBONUCLEASE CAS6 1"/>
    <property type="match status" value="1"/>
</dbReference>
<reference evidence="6" key="1">
    <citation type="submission" date="2016-10" db="EMBL/GenBank/DDBJ databases">
        <authorList>
            <person name="Varghese N."/>
            <person name="Submissions S."/>
        </authorList>
    </citation>
    <scope>NUCLEOTIDE SEQUENCE [LARGE SCALE GENOMIC DNA]</scope>
    <source>
        <strain evidence="6">DSM 43163</strain>
    </source>
</reference>
<dbReference type="RefSeq" id="WP_103938428.1">
    <property type="nucleotide sequence ID" value="NZ_FNVO01000005.1"/>
</dbReference>
<evidence type="ECO:0000256" key="1">
    <source>
        <dbReference type="ARBA" id="ARBA00005937"/>
    </source>
</evidence>
<dbReference type="OrthoDB" id="4527536at2"/>
<dbReference type="Gene3D" id="3.30.70.1900">
    <property type="match status" value="1"/>
</dbReference>
<keyword evidence="6" id="KW-1185">Reference proteome</keyword>
<dbReference type="EMBL" id="FNVO01000005">
    <property type="protein sequence ID" value="SEG48608.1"/>
    <property type="molecule type" value="Genomic_DNA"/>
</dbReference>
<evidence type="ECO:0000256" key="2">
    <source>
        <dbReference type="ARBA" id="ARBA00022884"/>
    </source>
</evidence>
<dbReference type="InterPro" id="IPR049435">
    <property type="entry name" value="Cas_Cas6_C"/>
</dbReference>
<dbReference type="InterPro" id="IPR045747">
    <property type="entry name" value="CRISPR-assoc_prot_Cas6_N_sf"/>
</dbReference>
<feature type="domain" description="CRISPR associated protein Cas6 C-terminal" evidence="4">
    <location>
        <begin position="123"/>
        <end position="240"/>
    </location>
</feature>
<dbReference type="GO" id="GO:0016788">
    <property type="term" value="F:hydrolase activity, acting on ester bonds"/>
    <property type="evidence" value="ECO:0007669"/>
    <property type="project" value="InterPro"/>
</dbReference>
<sequence>MRLQVEFVTSAEAIPWSAVLSPGRSLVYDLLARTAPELGRKLHESGWGPHGMTPFGYGAPMFPEARRQRGVYAAGGKGFLELGSPLLAVVEAWATGLRQRELIDWGGVAFRLLGVTIVDAPAFAAGRARLRTATPVVMKGSGRDEQGVRRSRQAWLMPTDSEFPAYFEGNLRRKAETLGLDPDVSLERITWMGARRTFNVGRGRKPGAPIEVELRGAPETLQALWSWGLGQDNSAGFGWVSA</sequence>
<dbReference type="PANTHER" id="PTHR36984:SF1">
    <property type="entry name" value="CRISPR-ASSOCIATED ENDORIBONUCLEASE CAS6 1"/>
    <property type="match status" value="1"/>
</dbReference>
<evidence type="ECO:0000256" key="3">
    <source>
        <dbReference type="ARBA" id="ARBA00023118"/>
    </source>
</evidence>
<accession>A0A1H6AIR9</accession>
<comment type="similarity">
    <text evidence="1">Belongs to the CRISPR-associated protein Cas6/Cse3/CasE family.</text>
</comment>
<dbReference type="Pfam" id="PF01881">
    <property type="entry name" value="Cas_Cas6_C"/>
    <property type="match status" value="1"/>
</dbReference>
<evidence type="ECO:0000313" key="5">
    <source>
        <dbReference type="EMBL" id="SEG48608.1"/>
    </source>
</evidence>
<evidence type="ECO:0000259" key="4">
    <source>
        <dbReference type="Pfam" id="PF01881"/>
    </source>
</evidence>
<dbReference type="InterPro" id="IPR010156">
    <property type="entry name" value="CRISPR-assoc_prot_Cas6"/>
</dbReference>
<evidence type="ECO:0000313" key="6">
    <source>
        <dbReference type="Proteomes" id="UP000236723"/>
    </source>
</evidence>
<gene>
    <name evidence="5" type="ORF">SAMN04489712_105484</name>
</gene>
<dbReference type="Gene3D" id="3.30.70.1890">
    <property type="match status" value="1"/>
</dbReference>
<dbReference type="GO" id="GO:0003723">
    <property type="term" value="F:RNA binding"/>
    <property type="evidence" value="ECO:0007669"/>
    <property type="project" value="UniProtKB-KW"/>
</dbReference>
<dbReference type="AlphaFoldDB" id="A0A1H6AIR9"/>
<keyword evidence="2" id="KW-0694">RNA-binding</keyword>